<dbReference type="OrthoDB" id="5866088at2759"/>
<name>A0A3P7ZCV2_HELPZ</name>
<dbReference type="PANTHER" id="PTHR47331">
    <property type="entry name" value="PHD-TYPE DOMAIN-CONTAINING PROTEIN"/>
    <property type="match status" value="1"/>
</dbReference>
<dbReference type="InterPro" id="IPR041588">
    <property type="entry name" value="Integrase_H2C2"/>
</dbReference>
<evidence type="ECO:0008006" key="5">
    <source>
        <dbReference type="Google" id="ProtNLM"/>
    </source>
</evidence>
<evidence type="ECO:0000259" key="3">
    <source>
        <dbReference type="Pfam" id="PF18701"/>
    </source>
</evidence>
<dbReference type="AlphaFoldDB" id="A0A3P7ZCV2"/>
<dbReference type="Pfam" id="PF18701">
    <property type="entry name" value="DUF5641"/>
    <property type="match status" value="1"/>
</dbReference>
<accession>A0A3P7ZCV2</accession>
<gene>
    <name evidence="4" type="ORF">HPBE_LOCUS13817</name>
</gene>
<sequence length="262" mass="30665">MKKAVLFSDSQIVLSWLKKMPDQNDLGRLVNNRIRELRRIIMEDSSGVWRARGRLGPTNLENSAKFPILISPKSKIADLIVQEAHGKFHNGVAHTMSVIRREYWIPKLRQKEKWFKKGALQTRKQAEEALHHSYGITQRIWKQWHDEYLLSLREQHRKWMSSSRINPVKPQVGAVVLLADPILSRNEWRLARIIEILPGEDGNVREAKLVTAKGRQEFDCEDNPLRADQSEEPKNDARTSNSSDNDYKRYHLRKRTPVSYRE</sequence>
<dbReference type="InterPro" id="IPR040676">
    <property type="entry name" value="DUF5641"/>
</dbReference>
<evidence type="ECO:0000259" key="2">
    <source>
        <dbReference type="Pfam" id="PF17921"/>
    </source>
</evidence>
<feature type="domain" description="DUF5641" evidence="3">
    <location>
        <begin position="135"/>
        <end position="215"/>
    </location>
</feature>
<feature type="region of interest" description="Disordered" evidence="1">
    <location>
        <begin position="216"/>
        <end position="262"/>
    </location>
</feature>
<evidence type="ECO:0000256" key="1">
    <source>
        <dbReference type="SAM" id="MobiDB-lite"/>
    </source>
</evidence>
<dbReference type="EMBL" id="UZAH01028084">
    <property type="protein sequence ID" value="VDO97530.1"/>
    <property type="molecule type" value="Genomic_DNA"/>
</dbReference>
<feature type="compositionally biased region" description="Basic and acidic residues" evidence="1">
    <location>
        <begin position="216"/>
        <end position="237"/>
    </location>
</feature>
<evidence type="ECO:0000313" key="4">
    <source>
        <dbReference type="EMBL" id="VDO97530.1"/>
    </source>
</evidence>
<reference evidence="4" key="1">
    <citation type="submission" date="2018-11" db="EMBL/GenBank/DDBJ databases">
        <authorList>
            <consortium name="Pathogen Informatics"/>
        </authorList>
    </citation>
    <scope>NUCLEOTIDE SEQUENCE [LARGE SCALE GENOMIC DNA]</scope>
</reference>
<dbReference type="Pfam" id="PF17921">
    <property type="entry name" value="Integrase_H2C2"/>
    <property type="match status" value="1"/>
</dbReference>
<protein>
    <recommendedName>
        <fullName evidence="5">DUF5641 domain-containing protein</fullName>
    </recommendedName>
</protein>
<proteinExistence type="predicted"/>
<organism evidence="4">
    <name type="scientific">Heligmosomoides polygyrus</name>
    <name type="common">Parasitic roundworm</name>
    <dbReference type="NCBI Taxonomy" id="6339"/>
    <lineage>
        <taxon>Eukaryota</taxon>
        <taxon>Metazoa</taxon>
        <taxon>Ecdysozoa</taxon>
        <taxon>Nematoda</taxon>
        <taxon>Chromadorea</taxon>
        <taxon>Rhabditida</taxon>
        <taxon>Rhabditina</taxon>
        <taxon>Rhabditomorpha</taxon>
        <taxon>Strongyloidea</taxon>
        <taxon>Heligmosomidae</taxon>
        <taxon>Heligmosomoides</taxon>
    </lineage>
</organism>
<feature type="domain" description="Integrase zinc-binding" evidence="2">
    <location>
        <begin position="74"/>
        <end position="112"/>
    </location>
</feature>